<reference evidence="1 2" key="1">
    <citation type="submission" date="2011-09" db="EMBL/GenBank/DDBJ databases">
        <title>The Genome Sequence of Plasmodium vivax North Korean.</title>
        <authorList>
            <consortium name="The Broad Institute Genome Sequencing Platform"/>
            <consortium name="The Broad Institute Genome Sequencing Center for Infectious Disease"/>
            <person name="Neafsey D."/>
            <person name="Carlton J."/>
            <person name="Barnwell J."/>
            <person name="Collins W."/>
            <person name="Escalante A."/>
            <person name="Mullikin J."/>
            <person name="Saul A."/>
            <person name="Guigo R."/>
            <person name="Camara F."/>
            <person name="Young S.K."/>
            <person name="Zeng Q."/>
            <person name="Gargeya S."/>
            <person name="Fitzgerald M."/>
            <person name="Haas B."/>
            <person name="Abouelleil A."/>
            <person name="Alvarado L."/>
            <person name="Arachchi H.M."/>
            <person name="Berlin A."/>
            <person name="Brown A."/>
            <person name="Chapman S.B."/>
            <person name="Chen Z."/>
            <person name="Dunbar C."/>
            <person name="Freedman E."/>
            <person name="Gearin G."/>
            <person name="Gellesch M."/>
            <person name="Goldberg J."/>
            <person name="Griggs A."/>
            <person name="Gujja S."/>
            <person name="Heiman D."/>
            <person name="Howarth C."/>
            <person name="Larson L."/>
            <person name="Lui A."/>
            <person name="MacDonald P.J.P."/>
            <person name="Montmayeur A."/>
            <person name="Murphy C."/>
            <person name="Neiman D."/>
            <person name="Pearson M."/>
            <person name="Priest M."/>
            <person name="Roberts A."/>
            <person name="Saif S."/>
            <person name="Shea T."/>
            <person name="Shenoy N."/>
            <person name="Sisk P."/>
            <person name="Stolte C."/>
            <person name="Sykes S."/>
            <person name="Wortman J."/>
            <person name="Nusbaum C."/>
            <person name="Birren B."/>
        </authorList>
    </citation>
    <scope>NUCLEOTIDE SEQUENCE [LARGE SCALE GENOMIC DNA]</scope>
    <source>
        <strain evidence="1 2">North Korean</strain>
    </source>
</reference>
<sequence>MININDRLNIILHILKKNNNIANHNKNHSVKLAHNYKAIRTNMFIVKFLYIFFICQEDYKKSSLLNGFISQIVDFNYNNKTYATIAYLNDIVAENNIALKNIGCALYKGYTRLSSYNEENRRIFCDYLNLWLDEQKNTHITVISYVTVEKWELIENLWNKLNDIFEPSHQCRRKVTEKNALEIKKRMDFMVYCVNRNYFKDLCETAISSETNVNKYSLFNEFTYNNYTKF</sequence>
<proteinExistence type="predicted"/>
<gene>
    <name evidence="1" type="ORF">PVNG_05560</name>
</gene>
<evidence type="ECO:0000313" key="2">
    <source>
        <dbReference type="Proteomes" id="UP000053239"/>
    </source>
</evidence>
<dbReference type="AlphaFoldDB" id="A0A0J9WEZ9"/>
<protein>
    <submittedName>
        <fullName evidence="1">Uncharacterized protein</fullName>
    </submittedName>
</protein>
<evidence type="ECO:0000313" key="1">
    <source>
        <dbReference type="EMBL" id="KNA01539.1"/>
    </source>
</evidence>
<dbReference type="Proteomes" id="UP000053239">
    <property type="component" value="Unassembled WGS sequence"/>
</dbReference>
<organism evidence="1 2">
    <name type="scientific">Plasmodium vivax North Korean</name>
    <dbReference type="NCBI Taxonomy" id="1035514"/>
    <lineage>
        <taxon>Eukaryota</taxon>
        <taxon>Sar</taxon>
        <taxon>Alveolata</taxon>
        <taxon>Apicomplexa</taxon>
        <taxon>Aconoidasida</taxon>
        <taxon>Haemosporida</taxon>
        <taxon>Plasmodiidae</taxon>
        <taxon>Plasmodium</taxon>
        <taxon>Plasmodium (Plasmodium)</taxon>
    </lineage>
</organism>
<dbReference type="EMBL" id="KQ235255">
    <property type="protein sequence ID" value="KNA01539.1"/>
    <property type="molecule type" value="Genomic_DNA"/>
</dbReference>
<accession>A0A0J9WEZ9</accession>
<name>A0A0J9WEZ9_PLAVI</name>